<protein>
    <submittedName>
        <fullName evidence="2">Uncharacterized protein</fullName>
    </submittedName>
</protein>
<name>A0A814MBV5_ADIRI</name>
<comment type="caution">
    <text evidence="2">The sequence shown here is derived from an EMBL/GenBank/DDBJ whole genome shotgun (WGS) entry which is preliminary data.</text>
</comment>
<accession>A0A814MBV5</accession>
<dbReference type="AlphaFoldDB" id="A0A814MBV5"/>
<feature type="non-terminal residue" evidence="2">
    <location>
        <position position="263"/>
    </location>
</feature>
<evidence type="ECO:0000313" key="2">
    <source>
        <dbReference type="EMBL" id="CAF1074446.1"/>
    </source>
</evidence>
<gene>
    <name evidence="2" type="ORF">XAT740_LOCUS16990</name>
</gene>
<proteinExistence type="predicted"/>
<evidence type="ECO:0000256" key="1">
    <source>
        <dbReference type="SAM" id="MobiDB-lite"/>
    </source>
</evidence>
<dbReference type="EMBL" id="CAJNOR010001098">
    <property type="protein sequence ID" value="CAF1074446.1"/>
    <property type="molecule type" value="Genomic_DNA"/>
</dbReference>
<sequence>MGCGNSSNAGVVPLTQVTESNANKQRTTPVSETVQRVASASSSKRINRKSITSIGSHSSVHINTPTIGDNHVKSPSIHSATADVNQNIIIVWADANIDQKKKLYHDSITKLQRLTSSICTYRKSSECVSYVDSVTEKKIFLIVSDEMGEELIPLVYDKEQVDSIYIFSQTKKRSLPWVTKWSQKVKEILFTMEDVFEQIKVDSGLVGSLVPISIIRRMNVPESVANELNQSYMYTQLLKDILLEMKYDSTAKSKLVDDCRAKY</sequence>
<reference evidence="2" key="1">
    <citation type="submission" date="2021-02" db="EMBL/GenBank/DDBJ databases">
        <authorList>
            <person name="Nowell W R."/>
        </authorList>
    </citation>
    <scope>NUCLEOTIDE SEQUENCE</scope>
</reference>
<evidence type="ECO:0000313" key="3">
    <source>
        <dbReference type="Proteomes" id="UP000663828"/>
    </source>
</evidence>
<organism evidence="2 3">
    <name type="scientific">Adineta ricciae</name>
    <name type="common">Rotifer</name>
    <dbReference type="NCBI Taxonomy" id="249248"/>
    <lineage>
        <taxon>Eukaryota</taxon>
        <taxon>Metazoa</taxon>
        <taxon>Spiralia</taxon>
        <taxon>Gnathifera</taxon>
        <taxon>Rotifera</taxon>
        <taxon>Eurotatoria</taxon>
        <taxon>Bdelloidea</taxon>
        <taxon>Adinetida</taxon>
        <taxon>Adinetidae</taxon>
        <taxon>Adineta</taxon>
    </lineage>
</organism>
<keyword evidence="3" id="KW-1185">Reference proteome</keyword>
<feature type="region of interest" description="Disordered" evidence="1">
    <location>
        <begin position="1"/>
        <end position="66"/>
    </location>
</feature>
<dbReference type="Proteomes" id="UP000663828">
    <property type="component" value="Unassembled WGS sequence"/>
</dbReference>